<evidence type="ECO:0000256" key="8">
    <source>
        <dbReference type="ARBA" id="ARBA00022563"/>
    </source>
</evidence>
<comment type="caution">
    <text evidence="13">The sequence shown here is derived from an EMBL/GenBank/DDBJ whole genome shotgun (WGS) entry which is preliminary data.</text>
</comment>
<dbReference type="Gene3D" id="3.10.340.11">
    <property type="entry name" value="Methenyltetrahydromethanopterin Cyclohydrolase, Chain A, domain 1"/>
    <property type="match status" value="1"/>
</dbReference>
<evidence type="ECO:0000256" key="1">
    <source>
        <dbReference type="ARBA" id="ARBA00004058"/>
    </source>
</evidence>
<keyword evidence="7 12" id="KW-0963">Cytoplasm</keyword>
<evidence type="ECO:0000256" key="12">
    <source>
        <dbReference type="HAMAP-Rule" id="MF_00486"/>
    </source>
</evidence>
<keyword evidence="14" id="KW-1185">Reference proteome</keyword>
<evidence type="ECO:0000256" key="6">
    <source>
        <dbReference type="ARBA" id="ARBA00020597"/>
    </source>
</evidence>
<reference evidence="13 14" key="1">
    <citation type="submission" date="2022-08" db="EMBL/GenBank/DDBJ databases">
        <title>Proteogenomics of the novel Dehalobacterium formicoaceticum strain EZ94 highlights a key role of methyltransferases during anaerobic dichloromethane degradation.</title>
        <authorList>
            <person name="Wasmund K."/>
        </authorList>
    </citation>
    <scope>NUCLEOTIDE SEQUENCE [LARGE SCALE GENOMIC DNA]</scope>
    <source>
        <strain evidence="13 14">EZ94</strain>
    </source>
</reference>
<proteinExistence type="inferred from homology"/>
<accession>A0ABT1XZU5</accession>
<evidence type="ECO:0000256" key="9">
    <source>
        <dbReference type="ARBA" id="ARBA00022801"/>
    </source>
</evidence>
<dbReference type="EC" id="3.5.4.27" evidence="5 12"/>
<evidence type="ECO:0000256" key="11">
    <source>
        <dbReference type="ARBA" id="ARBA00048684"/>
    </source>
</evidence>
<dbReference type="SUPFAM" id="SSF56199">
    <property type="entry name" value="Methenyltetrahydromethanopterin cyclohydrolase"/>
    <property type="match status" value="1"/>
</dbReference>
<organism evidence="13 14">
    <name type="scientific">Dehalobacterium formicoaceticum</name>
    <dbReference type="NCBI Taxonomy" id="51515"/>
    <lineage>
        <taxon>Bacteria</taxon>
        <taxon>Bacillati</taxon>
        <taxon>Bacillota</taxon>
        <taxon>Clostridia</taxon>
        <taxon>Eubacteriales</taxon>
        <taxon>Peptococcaceae</taxon>
        <taxon>Dehalobacterium</taxon>
    </lineage>
</organism>
<gene>
    <name evidence="12 13" type="primary">mch</name>
    <name evidence="13" type="ORF">NVS47_01215</name>
</gene>
<dbReference type="Gene3D" id="3.30.1030.10">
    <property type="entry name" value="Methenyltetrahydromethanopterin Cyclohydrolase, Chain A, domain 2"/>
    <property type="match status" value="1"/>
</dbReference>
<evidence type="ECO:0000256" key="2">
    <source>
        <dbReference type="ARBA" id="ARBA00004496"/>
    </source>
</evidence>
<evidence type="ECO:0000256" key="3">
    <source>
        <dbReference type="ARBA" id="ARBA00005087"/>
    </source>
</evidence>
<comment type="pathway">
    <text evidence="3 12">One-carbon metabolism; formaldehyde degradation; formate from formaldehyde (H(4)MPT route): step 3/5.</text>
</comment>
<name>A0ABT1XZU5_9FIRM</name>
<protein>
    <recommendedName>
        <fullName evidence="6 12">Methenyltetrahydromethanopterin cyclohydrolase</fullName>
        <ecNumber evidence="5 12">3.5.4.27</ecNumber>
    </recommendedName>
    <alternativeName>
        <fullName evidence="10 12">Methenyl-H4MPT cyclohydrolase</fullName>
    </alternativeName>
</protein>
<dbReference type="Pfam" id="PF02289">
    <property type="entry name" value="MCH"/>
    <property type="match status" value="1"/>
</dbReference>
<evidence type="ECO:0000256" key="10">
    <source>
        <dbReference type="ARBA" id="ARBA00030468"/>
    </source>
</evidence>
<dbReference type="GO" id="GO:0018759">
    <property type="term" value="F:methenyltetrahydromethanopterin cyclohydrolase activity"/>
    <property type="evidence" value="ECO:0007669"/>
    <property type="project" value="UniProtKB-EC"/>
</dbReference>
<evidence type="ECO:0000256" key="5">
    <source>
        <dbReference type="ARBA" id="ARBA00012765"/>
    </source>
</evidence>
<dbReference type="NCBIfam" id="TIGR03120">
    <property type="entry name" value="one_C_mch"/>
    <property type="match status" value="1"/>
</dbReference>
<evidence type="ECO:0000313" key="14">
    <source>
        <dbReference type="Proteomes" id="UP001524944"/>
    </source>
</evidence>
<comment type="subcellular location">
    <subcellularLocation>
        <location evidence="2 12">Cytoplasm</location>
    </subcellularLocation>
</comment>
<evidence type="ECO:0000256" key="7">
    <source>
        <dbReference type="ARBA" id="ARBA00022490"/>
    </source>
</evidence>
<evidence type="ECO:0000256" key="4">
    <source>
        <dbReference type="ARBA" id="ARBA00006902"/>
    </source>
</evidence>
<dbReference type="RefSeq" id="WP_242965392.1">
    <property type="nucleotide sequence ID" value="NZ_CP022121.1"/>
</dbReference>
<comment type="function">
    <text evidence="1 12">Catalyzes the hydrolysis of methenyl-H(4)MPT(+) to 5-formyl-H(4)MPT.</text>
</comment>
<dbReference type="HAMAP" id="MF_00486">
    <property type="entry name" value="McH"/>
    <property type="match status" value="1"/>
</dbReference>
<evidence type="ECO:0000313" key="13">
    <source>
        <dbReference type="EMBL" id="MCR6544143.1"/>
    </source>
</evidence>
<keyword evidence="8 12" id="KW-0554">One-carbon metabolism</keyword>
<keyword evidence="9 12" id="KW-0378">Hydrolase</keyword>
<dbReference type="Proteomes" id="UP001524944">
    <property type="component" value="Unassembled WGS sequence"/>
</dbReference>
<sequence>MAEGFGDSSKIHSEKRKIMLLPLSQIPELSPNRQAFSFIHEFISRSEQLNVKVDRINGATVIDCGVHVRGGLEAGILFSKVCLGGLARVKLCWSDFRGLKFPGVEVFTDHPIRACMASQYAGWPIKSGKYLFMGSGPACAIVHRGSLFKMLGYQDHSEIAILCLESNRLPHGDVIEQIAESCGCETKNLYILVAPTTSLVGTVQVAARALETGLFKLRRIGYDLGKIISGGAVCPVSPVASSTLNGLGRTNDAISYGSTVHYHIHDDDETLAQVVQQVPSCAAPEYGRTYLEIDKSHDNFFNLSPDQFNPAEVWLSNLDSGNSFRAGEIRPDILARSFGLKS</sequence>
<dbReference type="InterPro" id="IPR003209">
    <property type="entry name" value="METHMP_CycHdrlase"/>
</dbReference>
<comment type="catalytic activity">
    <reaction evidence="11 12">
        <text>5,10-methenyl-5,6,7,8-tetrahydromethanopterin + H2O = N(5)-formyl-5,6,7,8-tetrahydromethanopterin + H(+)</text>
        <dbReference type="Rhea" id="RHEA:19053"/>
        <dbReference type="ChEBI" id="CHEBI:15377"/>
        <dbReference type="ChEBI" id="CHEBI:15378"/>
        <dbReference type="ChEBI" id="CHEBI:58018"/>
        <dbReference type="ChEBI" id="CHEBI:58337"/>
        <dbReference type="EC" id="3.5.4.27"/>
    </reaction>
</comment>
<dbReference type="EMBL" id="JANPWE010000001">
    <property type="protein sequence ID" value="MCR6544143.1"/>
    <property type="molecule type" value="Genomic_DNA"/>
</dbReference>
<comment type="similarity">
    <text evidence="4 12">Belongs to the MCH family.</text>
</comment>